<dbReference type="RefSeq" id="XP_007513899.1">
    <property type="nucleotide sequence ID" value="XM_007513837.1"/>
</dbReference>
<evidence type="ECO:0000256" key="6">
    <source>
        <dbReference type="SAM" id="MobiDB-lite"/>
    </source>
</evidence>
<dbReference type="PROSITE" id="PS00362">
    <property type="entry name" value="RIBOSOMAL_S15"/>
    <property type="match status" value="1"/>
</dbReference>
<dbReference type="NCBIfam" id="TIGR00952">
    <property type="entry name" value="S15_bact"/>
    <property type="match status" value="1"/>
</dbReference>
<dbReference type="InterPro" id="IPR009068">
    <property type="entry name" value="uS15_NS1_RNA-bd_sf"/>
</dbReference>
<dbReference type="GO" id="GO:1990904">
    <property type="term" value="C:ribonucleoprotein complex"/>
    <property type="evidence" value="ECO:0007669"/>
    <property type="project" value="UniProtKB-KW"/>
</dbReference>
<keyword evidence="8" id="KW-1185">Reference proteome</keyword>
<dbReference type="GO" id="GO:0005737">
    <property type="term" value="C:cytoplasm"/>
    <property type="evidence" value="ECO:0007669"/>
    <property type="project" value="UniProtKB-ARBA"/>
</dbReference>
<sequence>MRIVAKDQNSRPSLDELSEFKKSDSDTGSASLQIALLTKRIENLTAHLQANRKDYSTQRGLKLLLGRRGRLQKYLAKEDPAKYQMTMKGLGLKIKSV</sequence>
<dbReference type="CDD" id="cd00353">
    <property type="entry name" value="Ribosomal_S15p_S13e"/>
    <property type="match status" value="1"/>
</dbReference>
<keyword evidence="3 4" id="KW-0687">Ribonucleoprotein</keyword>
<dbReference type="eggNOG" id="KOG2815">
    <property type="taxonomic scope" value="Eukaryota"/>
</dbReference>
<dbReference type="SMART" id="SM01387">
    <property type="entry name" value="Ribosomal_S15"/>
    <property type="match status" value="1"/>
</dbReference>
<dbReference type="GO" id="GO:0006412">
    <property type="term" value="P:translation"/>
    <property type="evidence" value="ECO:0007669"/>
    <property type="project" value="InterPro"/>
</dbReference>
<dbReference type="InterPro" id="IPR000589">
    <property type="entry name" value="Ribosomal_uS15"/>
</dbReference>
<evidence type="ECO:0000256" key="1">
    <source>
        <dbReference type="ARBA" id="ARBA00008434"/>
    </source>
</evidence>
<feature type="region of interest" description="Disordered" evidence="6">
    <location>
        <begin position="1"/>
        <end position="28"/>
    </location>
</feature>
<dbReference type="PANTHER" id="PTHR23321">
    <property type="entry name" value="RIBOSOMAL PROTEIN S15, BACTERIAL AND ORGANELLAR"/>
    <property type="match status" value="1"/>
</dbReference>
<dbReference type="SUPFAM" id="SSF47060">
    <property type="entry name" value="S15/NS1 RNA-binding domain"/>
    <property type="match status" value="1"/>
</dbReference>
<evidence type="ECO:0000313" key="8">
    <source>
        <dbReference type="Proteomes" id="UP000198341"/>
    </source>
</evidence>
<comment type="similarity">
    <text evidence="1 4">Belongs to the universal ribosomal protein uS15 family.</text>
</comment>
<gene>
    <name evidence="7" type="ORF">Bathy03g03640</name>
</gene>
<dbReference type="GO" id="GO:0003735">
    <property type="term" value="F:structural constituent of ribosome"/>
    <property type="evidence" value="ECO:0007669"/>
    <property type="project" value="InterPro"/>
</dbReference>
<evidence type="ECO:0000256" key="5">
    <source>
        <dbReference type="RuleBase" id="RU003920"/>
    </source>
</evidence>
<dbReference type="PANTHER" id="PTHR23321:SF26">
    <property type="entry name" value="SMALL RIBOSOMAL SUBUNIT PROTEIN US15M"/>
    <property type="match status" value="1"/>
</dbReference>
<evidence type="ECO:0000256" key="3">
    <source>
        <dbReference type="ARBA" id="ARBA00023274"/>
    </source>
</evidence>
<name>K8EBS2_9CHLO</name>
<dbReference type="HAMAP" id="MF_01343_B">
    <property type="entry name" value="Ribosomal_uS15_B"/>
    <property type="match status" value="1"/>
</dbReference>
<dbReference type="STRING" id="41875.K8EBS2"/>
<dbReference type="KEGG" id="bpg:Bathy03g03640"/>
<evidence type="ECO:0000313" key="7">
    <source>
        <dbReference type="EMBL" id="CCO15336.1"/>
    </source>
</evidence>
<evidence type="ECO:0000256" key="2">
    <source>
        <dbReference type="ARBA" id="ARBA00022980"/>
    </source>
</evidence>
<dbReference type="GO" id="GO:0005840">
    <property type="term" value="C:ribosome"/>
    <property type="evidence" value="ECO:0007669"/>
    <property type="project" value="UniProtKB-KW"/>
</dbReference>
<reference evidence="7 8" key="1">
    <citation type="submission" date="2011-10" db="EMBL/GenBank/DDBJ databases">
        <authorList>
            <person name="Genoscope - CEA"/>
        </authorList>
    </citation>
    <scope>NUCLEOTIDE SEQUENCE [LARGE SCALE GENOMIC DNA]</scope>
    <source>
        <strain evidence="7 8">RCC 1105</strain>
    </source>
</reference>
<protein>
    <recommendedName>
        <fullName evidence="5">30S ribosomal protein S15</fullName>
    </recommendedName>
</protein>
<dbReference type="Pfam" id="PF00312">
    <property type="entry name" value="Ribosomal_S15"/>
    <property type="match status" value="1"/>
</dbReference>
<proteinExistence type="inferred from homology"/>
<dbReference type="Proteomes" id="UP000198341">
    <property type="component" value="Chromosome 3"/>
</dbReference>
<organism evidence="7 8">
    <name type="scientific">Bathycoccus prasinos</name>
    <dbReference type="NCBI Taxonomy" id="41875"/>
    <lineage>
        <taxon>Eukaryota</taxon>
        <taxon>Viridiplantae</taxon>
        <taxon>Chlorophyta</taxon>
        <taxon>Mamiellophyceae</taxon>
        <taxon>Mamiellales</taxon>
        <taxon>Bathycoccaceae</taxon>
        <taxon>Bathycoccus</taxon>
    </lineage>
</organism>
<dbReference type="InterPro" id="IPR005290">
    <property type="entry name" value="Ribosomal_uS15_bac-type"/>
</dbReference>
<dbReference type="GeneID" id="19016901"/>
<dbReference type="EMBL" id="FO082276">
    <property type="protein sequence ID" value="CCO15336.1"/>
    <property type="molecule type" value="Genomic_DNA"/>
</dbReference>
<dbReference type="OrthoDB" id="364880at2759"/>
<dbReference type="Gene3D" id="1.10.287.10">
    <property type="entry name" value="S15/NS1, RNA-binding"/>
    <property type="match status" value="1"/>
</dbReference>
<evidence type="ECO:0000256" key="4">
    <source>
        <dbReference type="RuleBase" id="RU003919"/>
    </source>
</evidence>
<keyword evidence="2 4" id="KW-0689">Ribosomal protein</keyword>
<accession>K8EBS2</accession>
<dbReference type="AlphaFoldDB" id="K8EBS2"/>